<organism evidence="6 7">
    <name type="scientific">Paenibacillus puldeungensis</name>
    <dbReference type="NCBI Taxonomy" id="696536"/>
    <lineage>
        <taxon>Bacteria</taxon>
        <taxon>Bacillati</taxon>
        <taxon>Bacillota</taxon>
        <taxon>Bacilli</taxon>
        <taxon>Bacillales</taxon>
        <taxon>Paenibacillaceae</taxon>
        <taxon>Paenibacillus</taxon>
    </lineage>
</organism>
<sequence length="355" mass="38497">MDLFKKKWFWGVLLGLAIIALVFVNMNGLNKAALVSTAEVTEGTLAEQVFTNGKLVPGETTAVFSPVNGVVKSMKVKLGDHVKKGQTLLALNMDDVKEQIEKEQINMQLTESERMVAKKQNFENFKKVHSENPDAVPEKLDLTSYDLRIRTSQITITALEKQLNKQTVESPADGVVTKISANAGQALAQGGEVVTIVDMSTLKVKANLNEVDAGKVNVGMTATITGDSFEDKYSGKVTYMAPTAELATATAKDPTVEITVTLDKASPELRPGYNVTVEMVIPDKQRLLVPTEAVQYDGDQPFVYKVENGKAVKVKVKIGKEGDEQIELTSGVDKGDHLVTDGADKLQDGAKVKTE</sequence>
<evidence type="ECO:0000256" key="2">
    <source>
        <dbReference type="SAM" id="MobiDB-lite"/>
    </source>
</evidence>
<protein>
    <submittedName>
        <fullName evidence="6">Efflux RND transporter periplasmic adaptor subunit</fullName>
    </submittedName>
</protein>
<dbReference type="RefSeq" id="WP_379319891.1">
    <property type="nucleotide sequence ID" value="NZ_JBHTLM010000009.1"/>
</dbReference>
<evidence type="ECO:0000313" key="6">
    <source>
        <dbReference type="EMBL" id="MFD1177448.1"/>
    </source>
</evidence>
<dbReference type="InterPro" id="IPR058637">
    <property type="entry name" value="YknX-like_C"/>
</dbReference>
<accession>A0ABW3RY22</accession>
<dbReference type="PANTHER" id="PTHR30469">
    <property type="entry name" value="MULTIDRUG RESISTANCE PROTEIN MDTA"/>
    <property type="match status" value="1"/>
</dbReference>
<feature type="domain" description="CzcB-like barrel-sandwich hybrid" evidence="3">
    <location>
        <begin position="60"/>
        <end position="198"/>
    </location>
</feature>
<proteinExistence type="inferred from homology"/>
<evidence type="ECO:0000259" key="5">
    <source>
        <dbReference type="Pfam" id="PF25990"/>
    </source>
</evidence>
<dbReference type="Gene3D" id="2.40.30.170">
    <property type="match status" value="1"/>
</dbReference>
<dbReference type="NCBIfam" id="TIGR01730">
    <property type="entry name" value="RND_mfp"/>
    <property type="match status" value="1"/>
</dbReference>
<dbReference type="Gene3D" id="2.40.50.100">
    <property type="match status" value="2"/>
</dbReference>
<dbReference type="InterPro" id="IPR006143">
    <property type="entry name" value="RND_pump_MFP"/>
</dbReference>
<dbReference type="Gene3D" id="2.40.420.20">
    <property type="match status" value="1"/>
</dbReference>
<feature type="region of interest" description="Disordered" evidence="2">
    <location>
        <begin position="333"/>
        <end position="355"/>
    </location>
</feature>
<comment type="similarity">
    <text evidence="1">Belongs to the membrane fusion protein (MFP) (TC 8.A.1) family.</text>
</comment>
<evidence type="ECO:0000256" key="1">
    <source>
        <dbReference type="ARBA" id="ARBA00009477"/>
    </source>
</evidence>
<feature type="domain" description="YknX-like beta-barrel" evidence="5">
    <location>
        <begin position="202"/>
        <end position="278"/>
    </location>
</feature>
<dbReference type="EMBL" id="JBHTLM010000009">
    <property type="protein sequence ID" value="MFD1177448.1"/>
    <property type="molecule type" value="Genomic_DNA"/>
</dbReference>
<dbReference type="Proteomes" id="UP001597262">
    <property type="component" value="Unassembled WGS sequence"/>
</dbReference>
<evidence type="ECO:0000259" key="3">
    <source>
        <dbReference type="Pfam" id="PF25973"/>
    </source>
</evidence>
<dbReference type="Pfam" id="PF25990">
    <property type="entry name" value="Beta-barrel_YknX"/>
    <property type="match status" value="1"/>
</dbReference>
<name>A0ABW3RY22_9BACL</name>
<dbReference type="InterPro" id="IPR058636">
    <property type="entry name" value="Beta-barrel_YknX"/>
</dbReference>
<keyword evidence="7" id="KW-1185">Reference proteome</keyword>
<reference evidence="7" key="1">
    <citation type="journal article" date="2019" name="Int. J. Syst. Evol. Microbiol.">
        <title>The Global Catalogue of Microorganisms (GCM) 10K type strain sequencing project: providing services to taxonomists for standard genome sequencing and annotation.</title>
        <authorList>
            <consortium name="The Broad Institute Genomics Platform"/>
            <consortium name="The Broad Institute Genome Sequencing Center for Infectious Disease"/>
            <person name="Wu L."/>
            <person name="Ma J."/>
        </authorList>
    </citation>
    <scope>NUCLEOTIDE SEQUENCE [LARGE SCALE GENOMIC DNA]</scope>
    <source>
        <strain evidence="7">CCUG 59189</strain>
    </source>
</reference>
<dbReference type="InterPro" id="IPR058647">
    <property type="entry name" value="BSH_CzcB-like"/>
</dbReference>
<dbReference type="SUPFAM" id="SSF111369">
    <property type="entry name" value="HlyD-like secretion proteins"/>
    <property type="match status" value="1"/>
</dbReference>
<evidence type="ECO:0000313" key="7">
    <source>
        <dbReference type="Proteomes" id="UP001597262"/>
    </source>
</evidence>
<dbReference type="Pfam" id="PF25973">
    <property type="entry name" value="BSH_CzcB"/>
    <property type="match status" value="1"/>
</dbReference>
<dbReference type="Pfam" id="PF25989">
    <property type="entry name" value="YknX_C"/>
    <property type="match status" value="1"/>
</dbReference>
<comment type="caution">
    <text evidence="6">The sequence shown here is derived from an EMBL/GenBank/DDBJ whole genome shotgun (WGS) entry which is preliminary data.</text>
</comment>
<evidence type="ECO:0000259" key="4">
    <source>
        <dbReference type="Pfam" id="PF25989"/>
    </source>
</evidence>
<gene>
    <name evidence="6" type="ORF">ACFQ3W_14220</name>
</gene>
<feature type="domain" description="YknX-like C-terminal permuted SH3-like" evidence="4">
    <location>
        <begin position="288"/>
        <end position="353"/>
    </location>
</feature>